<dbReference type="AlphaFoldDB" id="A0CBN5"/>
<dbReference type="HOGENOM" id="CLU_2676379_0_0_1"/>
<proteinExistence type="predicted"/>
<name>A0CBN5_PARTE</name>
<accession>A0CBN5</accession>
<keyword evidence="2" id="KW-1185">Reference proteome</keyword>
<sequence length="75" mass="9106">MKIPHQSENQLMQDGLLQIFKQLFQSITQILWKNLLLLNLKAYLYTDNRKFVKDLYNNLFDSLDILINYKPLRYI</sequence>
<dbReference type="KEGG" id="ptm:GSPATT00036985001"/>
<dbReference type="EMBL" id="CT868058">
    <property type="protein sequence ID" value="CAK68202.1"/>
    <property type="molecule type" value="Genomic_DNA"/>
</dbReference>
<protein>
    <submittedName>
        <fullName evidence="1">Uncharacterized protein</fullName>
    </submittedName>
</protein>
<dbReference type="RefSeq" id="XP_001435599.1">
    <property type="nucleotide sequence ID" value="XM_001435562.2"/>
</dbReference>
<evidence type="ECO:0000313" key="2">
    <source>
        <dbReference type="Proteomes" id="UP000000600"/>
    </source>
</evidence>
<evidence type="ECO:0000313" key="1">
    <source>
        <dbReference type="EMBL" id="CAK68202.1"/>
    </source>
</evidence>
<organism evidence="1 2">
    <name type="scientific">Paramecium tetraurelia</name>
    <dbReference type="NCBI Taxonomy" id="5888"/>
    <lineage>
        <taxon>Eukaryota</taxon>
        <taxon>Sar</taxon>
        <taxon>Alveolata</taxon>
        <taxon>Ciliophora</taxon>
        <taxon>Intramacronucleata</taxon>
        <taxon>Oligohymenophorea</taxon>
        <taxon>Peniculida</taxon>
        <taxon>Parameciidae</taxon>
        <taxon>Paramecium</taxon>
    </lineage>
</organism>
<dbReference type="InParanoid" id="A0CBN5"/>
<dbReference type="Proteomes" id="UP000000600">
    <property type="component" value="Unassembled WGS sequence"/>
</dbReference>
<reference evidence="1 2" key="1">
    <citation type="journal article" date="2006" name="Nature">
        <title>Global trends of whole-genome duplications revealed by the ciliate Paramecium tetraurelia.</title>
        <authorList>
            <consortium name="Genoscope"/>
            <person name="Aury J.-M."/>
            <person name="Jaillon O."/>
            <person name="Duret L."/>
            <person name="Noel B."/>
            <person name="Jubin C."/>
            <person name="Porcel B.M."/>
            <person name="Segurens B."/>
            <person name="Daubin V."/>
            <person name="Anthouard V."/>
            <person name="Aiach N."/>
            <person name="Arnaiz O."/>
            <person name="Billaut A."/>
            <person name="Beisson J."/>
            <person name="Blanc I."/>
            <person name="Bouhouche K."/>
            <person name="Camara F."/>
            <person name="Duharcourt S."/>
            <person name="Guigo R."/>
            <person name="Gogendeau D."/>
            <person name="Katinka M."/>
            <person name="Keller A.-M."/>
            <person name="Kissmehl R."/>
            <person name="Klotz C."/>
            <person name="Koll F."/>
            <person name="Le Moue A."/>
            <person name="Lepere C."/>
            <person name="Malinsky S."/>
            <person name="Nowacki M."/>
            <person name="Nowak J.K."/>
            <person name="Plattner H."/>
            <person name="Poulain J."/>
            <person name="Ruiz F."/>
            <person name="Serrano V."/>
            <person name="Zagulski M."/>
            <person name="Dessen P."/>
            <person name="Betermier M."/>
            <person name="Weissenbach J."/>
            <person name="Scarpelli C."/>
            <person name="Schachter V."/>
            <person name="Sperling L."/>
            <person name="Meyer E."/>
            <person name="Cohen J."/>
            <person name="Wincker P."/>
        </authorList>
    </citation>
    <scope>NUCLEOTIDE SEQUENCE [LARGE SCALE GENOMIC DNA]</scope>
    <source>
        <strain evidence="1 2">Stock d4-2</strain>
    </source>
</reference>
<gene>
    <name evidence="1" type="ORF">GSPATT00036985001</name>
</gene>
<dbReference type="GeneID" id="5021379"/>